<organism evidence="1 2">
    <name type="scientific">[Myrmecia] bisecta</name>
    <dbReference type="NCBI Taxonomy" id="41462"/>
    <lineage>
        <taxon>Eukaryota</taxon>
        <taxon>Viridiplantae</taxon>
        <taxon>Chlorophyta</taxon>
        <taxon>core chlorophytes</taxon>
        <taxon>Trebouxiophyceae</taxon>
        <taxon>Trebouxiales</taxon>
        <taxon>Trebouxiaceae</taxon>
        <taxon>Myrmecia</taxon>
    </lineage>
</organism>
<gene>
    <name evidence="1" type="ORF">WJX72_000958</name>
</gene>
<proteinExistence type="predicted"/>
<evidence type="ECO:0000313" key="2">
    <source>
        <dbReference type="Proteomes" id="UP001489004"/>
    </source>
</evidence>
<protein>
    <recommendedName>
        <fullName evidence="3">Chromosome transmission fidelity protein 8</fullName>
    </recommendedName>
</protein>
<dbReference type="Proteomes" id="UP001489004">
    <property type="component" value="Unassembled WGS sequence"/>
</dbReference>
<name>A0AAW1PDS0_9CHLO</name>
<dbReference type="AlphaFoldDB" id="A0AAW1PDS0"/>
<dbReference type="EMBL" id="JALJOR010000013">
    <property type="protein sequence ID" value="KAK9806737.1"/>
    <property type="molecule type" value="Genomic_DNA"/>
</dbReference>
<dbReference type="InterPro" id="IPR018607">
    <property type="entry name" value="Ctf8"/>
</dbReference>
<reference evidence="1 2" key="1">
    <citation type="journal article" date="2024" name="Nat. Commun.">
        <title>Phylogenomics reveals the evolutionary origins of lichenization in chlorophyte algae.</title>
        <authorList>
            <person name="Puginier C."/>
            <person name="Libourel C."/>
            <person name="Otte J."/>
            <person name="Skaloud P."/>
            <person name="Haon M."/>
            <person name="Grisel S."/>
            <person name="Petersen M."/>
            <person name="Berrin J.G."/>
            <person name="Delaux P.M."/>
            <person name="Dal Grande F."/>
            <person name="Keller J."/>
        </authorList>
    </citation>
    <scope>NUCLEOTIDE SEQUENCE [LARGE SCALE GENOMIC DNA]</scope>
    <source>
        <strain evidence="1 2">SAG 2043</strain>
    </source>
</reference>
<dbReference type="PANTHER" id="PTHR47475">
    <property type="entry name" value="CHROMOSOME TRANSMISSION FIDELITY PROTEIN 8"/>
    <property type="match status" value="1"/>
</dbReference>
<dbReference type="GO" id="GO:0031390">
    <property type="term" value="C:Ctf18 RFC-like complex"/>
    <property type="evidence" value="ECO:0007669"/>
    <property type="project" value="InterPro"/>
</dbReference>
<dbReference type="Pfam" id="PF09696">
    <property type="entry name" value="Ctf8"/>
    <property type="match status" value="1"/>
</dbReference>
<sequence>MVELGTLCLAGLKDDTFTLTIGNHLLEGKLVHLKRPFVVLQKEQQPASVTSTGVAYKGLGIIRSKLQFKNRPKPLISKPGSVTHA</sequence>
<dbReference type="PANTHER" id="PTHR47475:SF2">
    <property type="entry name" value="CHROMOSOME TRANSMISSION FIDELITY PROTEIN 8"/>
    <property type="match status" value="1"/>
</dbReference>
<evidence type="ECO:0008006" key="3">
    <source>
        <dbReference type="Google" id="ProtNLM"/>
    </source>
</evidence>
<evidence type="ECO:0000313" key="1">
    <source>
        <dbReference type="EMBL" id="KAK9806737.1"/>
    </source>
</evidence>
<dbReference type="GO" id="GO:0007064">
    <property type="term" value="P:mitotic sister chromatid cohesion"/>
    <property type="evidence" value="ECO:0007669"/>
    <property type="project" value="InterPro"/>
</dbReference>
<accession>A0AAW1PDS0</accession>
<comment type="caution">
    <text evidence="1">The sequence shown here is derived from an EMBL/GenBank/DDBJ whole genome shotgun (WGS) entry which is preliminary data.</text>
</comment>
<keyword evidence="2" id="KW-1185">Reference proteome</keyword>